<dbReference type="SUPFAM" id="SSF48008">
    <property type="entry name" value="GntR ligand-binding domain-like"/>
    <property type="match status" value="1"/>
</dbReference>
<reference evidence="5 6" key="1">
    <citation type="submission" date="2019-03" db="EMBL/GenBank/DDBJ databases">
        <title>Sequencing the genomes of 1000 actinobacteria strains.</title>
        <authorList>
            <person name="Klenk H.-P."/>
        </authorList>
    </citation>
    <scope>NUCLEOTIDE SEQUENCE [LARGE SCALE GENOMIC DNA]</scope>
    <source>
        <strain evidence="5 6">DSM 44969</strain>
    </source>
</reference>
<dbReference type="Proteomes" id="UP000295560">
    <property type="component" value="Unassembled WGS sequence"/>
</dbReference>
<dbReference type="GO" id="GO:0003700">
    <property type="term" value="F:DNA-binding transcription factor activity"/>
    <property type="evidence" value="ECO:0007669"/>
    <property type="project" value="InterPro"/>
</dbReference>
<dbReference type="Gene3D" id="1.20.120.530">
    <property type="entry name" value="GntR ligand-binding domain-like"/>
    <property type="match status" value="1"/>
</dbReference>
<dbReference type="PANTHER" id="PTHR43537">
    <property type="entry name" value="TRANSCRIPTIONAL REGULATOR, GNTR FAMILY"/>
    <property type="match status" value="1"/>
</dbReference>
<keyword evidence="6" id="KW-1185">Reference proteome</keyword>
<organism evidence="5 6">
    <name type="scientific">Pseudonocardia endophytica</name>
    <dbReference type="NCBI Taxonomy" id="401976"/>
    <lineage>
        <taxon>Bacteria</taxon>
        <taxon>Bacillati</taxon>
        <taxon>Actinomycetota</taxon>
        <taxon>Actinomycetes</taxon>
        <taxon>Pseudonocardiales</taxon>
        <taxon>Pseudonocardiaceae</taxon>
        <taxon>Pseudonocardia</taxon>
    </lineage>
</organism>
<name>A0A4R1HR38_PSEEN</name>
<dbReference type="InterPro" id="IPR008920">
    <property type="entry name" value="TF_FadR/GntR_C"/>
</dbReference>
<dbReference type="GO" id="GO:0003677">
    <property type="term" value="F:DNA binding"/>
    <property type="evidence" value="ECO:0007669"/>
    <property type="project" value="UniProtKB-KW"/>
</dbReference>
<keyword evidence="3" id="KW-0804">Transcription</keyword>
<dbReference type="InterPro" id="IPR011711">
    <property type="entry name" value="GntR_C"/>
</dbReference>
<comment type="caution">
    <text evidence="5">The sequence shown here is derived from an EMBL/GenBank/DDBJ whole genome shotgun (WGS) entry which is preliminary data.</text>
</comment>
<accession>A0A4R1HR38</accession>
<dbReference type="Gene3D" id="1.10.10.10">
    <property type="entry name" value="Winged helix-like DNA-binding domain superfamily/Winged helix DNA-binding domain"/>
    <property type="match status" value="1"/>
</dbReference>
<dbReference type="InterPro" id="IPR036388">
    <property type="entry name" value="WH-like_DNA-bd_sf"/>
</dbReference>
<dbReference type="InterPro" id="IPR000524">
    <property type="entry name" value="Tscrpt_reg_HTH_GntR"/>
</dbReference>
<dbReference type="CDD" id="cd07377">
    <property type="entry name" value="WHTH_GntR"/>
    <property type="match status" value="1"/>
</dbReference>
<sequence length="231" mass="25203">MTTGTPTTGSAPDDGSARAVTEVVTAVREGIMRGSYAPGQRLPENDLVTRYRASRGAVRTALAQLENEGIVQRERNRGARVRPISLDEAVEITETRAVLEGLCAAKAAQRATSGDRERLRALGAELQDAVERSDVLAYTRINQDVHHAVREVAAHHTAGVMLDRLRTQSVRFHYSVALLPGRPVVGLAEHLEVIRTVCSGDPDLAERTMRDHLLSVVTALEQLDANLSDQW</sequence>
<evidence type="ECO:0000313" key="6">
    <source>
        <dbReference type="Proteomes" id="UP000295560"/>
    </source>
</evidence>
<feature type="domain" description="HTH gntR-type" evidence="4">
    <location>
        <begin position="17"/>
        <end position="84"/>
    </location>
</feature>
<keyword evidence="1" id="KW-0805">Transcription regulation</keyword>
<evidence type="ECO:0000256" key="1">
    <source>
        <dbReference type="ARBA" id="ARBA00023015"/>
    </source>
</evidence>
<dbReference type="EMBL" id="SMFZ01000002">
    <property type="protein sequence ID" value="TCK22229.1"/>
    <property type="molecule type" value="Genomic_DNA"/>
</dbReference>
<dbReference type="PANTHER" id="PTHR43537:SF24">
    <property type="entry name" value="GLUCONATE OPERON TRANSCRIPTIONAL REPRESSOR"/>
    <property type="match status" value="1"/>
</dbReference>
<dbReference type="SUPFAM" id="SSF46785">
    <property type="entry name" value="Winged helix' DNA-binding domain"/>
    <property type="match status" value="1"/>
</dbReference>
<dbReference type="SMART" id="SM00895">
    <property type="entry name" value="FCD"/>
    <property type="match status" value="1"/>
</dbReference>
<dbReference type="InterPro" id="IPR036390">
    <property type="entry name" value="WH_DNA-bd_sf"/>
</dbReference>
<dbReference type="Pfam" id="PF07729">
    <property type="entry name" value="FCD"/>
    <property type="match status" value="1"/>
</dbReference>
<dbReference type="Pfam" id="PF00392">
    <property type="entry name" value="GntR"/>
    <property type="match status" value="1"/>
</dbReference>
<dbReference type="PROSITE" id="PS50949">
    <property type="entry name" value="HTH_GNTR"/>
    <property type="match status" value="1"/>
</dbReference>
<keyword evidence="2 5" id="KW-0238">DNA-binding</keyword>
<protein>
    <submittedName>
        <fullName evidence="5">DNA-binding GntR family transcriptional regulator</fullName>
    </submittedName>
</protein>
<dbReference type="AlphaFoldDB" id="A0A4R1HR38"/>
<evidence type="ECO:0000313" key="5">
    <source>
        <dbReference type="EMBL" id="TCK22229.1"/>
    </source>
</evidence>
<dbReference type="RefSeq" id="WP_132430935.1">
    <property type="nucleotide sequence ID" value="NZ_SMFZ01000002.1"/>
</dbReference>
<dbReference type="SMART" id="SM00345">
    <property type="entry name" value="HTH_GNTR"/>
    <property type="match status" value="1"/>
</dbReference>
<evidence type="ECO:0000256" key="2">
    <source>
        <dbReference type="ARBA" id="ARBA00023125"/>
    </source>
</evidence>
<dbReference type="OrthoDB" id="9816161at2"/>
<proteinExistence type="predicted"/>
<evidence type="ECO:0000256" key="3">
    <source>
        <dbReference type="ARBA" id="ARBA00023163"/>
    </source>
</evidence>
<evidence type="ECO:0000259" key="4">
    <source>
        <dbReference type="PROSITE" id="PS50949"/>
    </source>
</evidence>
<gene>
    <name evidence="5" type="ORF">EV378_6229</name>
</gene>